<dbReference type="SMART" id="SM00248">
    <property type="entry name" value="ANK"/>
    <property type="match status" value="3"/>
</dbReference>
<dbReference type="PROSITE" id="PS50088">
    <property type="entry name" value="ANK_REPEAT"/>
    <property type="match status" value="1"/>
</dbReference>
<keyword evidence="2 3" id="KW-0040">ANK repeat</keyword>
<dbReference type="PANTHER" id="PTHR24173">
    <property type="entry name" value="ANKYRIN REPEAT CONTAINING"/>
    <property type="match status" value="1"/>
</dbReference>
<dbReference type="SUPFAM" id="SSF48403">
    <property type="entry name" value="Ankyrin repeat"/>
    <property type="match status" value="1"/>
</dbReference>
<feature type="region of interest" description="Disordered" evidence="4">
    <location>
        <begin position="1"/>
        <end position="44"/>
    </location>
</feature>
<dbReference type="AlphaFoldDB" id="A0A8U1EYJ3"/>
<feature type="compositionally biased region" description="Polar residues" evidence="4">
    <location>
        <begin position="20"/>
        <end position="32"/>
    </location>
</feature>
<feature type="repeat" description="ANK" evidence="3">
    <location>
        <begin position="153"/>
        <end position="185"/>
    </location>
</feature>
<evidence type="ECO:0000256" key="3">
    <source>
        <dbReference type="PROSITE-ProRule" id="PRU00023"/>
    </source>
</evidence>
<reference evidence="6" key="1">
    <citation type="submission" date="2025-08" db="UniProtKB">
        <authorList>
            <consortium name="RefSeq"/>
        </authorList>
    </citation>
    <scope>IDENTIFICATION</scope>
    <source>
        <tissue evidence="6">White muscle</tissue>
    </source>
</reference>
<keyword evidence="1" id="KW-0677">Repeat</keyword>
<dbReference type="GeneID" id="120061015"/>
<feature type="compositionally biased region" description="Basic and acidic residues" evidence="4">
    <location>
        <begin position="435"/>
        <end position="464"/>
    </location>
</feature>
<gene>
    <name evidence="6" type="primary">LOC120061015</name>
</gene>
<evidence type="ECO:0000256" key="1">
    <source>
        <dbReference type="ARBA" id="ARBA00022737"/>
    </source>
</evidence>
<evidence type="ECO:0000256" key="2">
    <source>
        <dbReference type="ARBA" id="ARBA00023043"/>
    </source>
</evidence>
<dbReference type="Pfam" id="PF12796">
    <property type="entry name" value="Ank_2"/>
    <property type="match status" value="1"/>
</dbReference>
<sequence length="513" mass="56598">MAHALNDPHLGAGPSEDSELSQNESETASLVSEDSIMPDYEMRRGGGGTTSTLYEACNRNEALTLQRVLERGVTKEEVMELDINGRNGLMLAVSRGYVDIVYGLHTCPLIDINHQDNEGSTAVMIAAQAGYISILNFILNYYPKVDLEVRDIRGFTALIKAAIQGREDCVSSLIMAGADINVVDDVKGKSITDWALKTSRFEVLQRLRRLQACPIAEQFCDGYVMEWPELKELVAKGLRDENLEGCWFKSLLQLGKISMAPKNLTQRLKDSLTFSFPNDPQDNGVLDHMVRMTTSIHSPLVSMGCRPLCPTSPPEVGKRRLAVPELMEKHSSKELEESSVCHSNGVKCSFNPAPASSSLLLANCCSDTKRRGSVLSTTANGVQNFLPHSLVNRNSVFPYGCIPTITFTKSAEKTPKKAKKTKRHKGHLEPPVWKYKSDKQEKKREKEKLEEEKGVQEKALEKSKMKAAKVAANAKEPAKRDEGTAPLWWPLSGAIMEAQFQPCSGVSNNTGGN</sequence>
<proteinExistence type="predicted"/>
<accession>A0A8U1EYJ3</accession>
<keyword evidence="5" id="KW-1185">Reference proteome</keyword>
<evidence type="ECO:0000313" key="5">
    <source>
        <dbReference type="Proteomes" id="UP000808372"/>
    </source>
</evidence>
<dbReference type="PANTHER" id="PTHR24173:SF84">
    <property type="entry name" value="ANKYRIN REPEAT DOMAIN 33AB"/>
    <property type="match status" value="1"/>
</dbReference>
<feature type="region of interest" description="Disordered" evidence="4">
    <location>
        <begin position="412"/>
        <end position="485"/>
    </location>
</feature>
<dbReference type="RefSeq" id="XP_038866427.1">
    <property type="nucleotide sequence ID" value="XM_039010499.1"/>
</dbReference>
<dbReference type="InterPro" id="IPR002110">
    <property type="entry name" value="Ankyrin_rpt"/>
</dbReference>
<evidence type="ECO:0000313" key="6">
    <source>
        <dbReference type="RefSeq" id="XP_038866427.1"/>
    </source>
</evidence>
<dbReference type="KEGG" id="snh:120061015"/>
<dbReference type="Gene3D" id="1.25.40.20">
    <property type="entry name" value="Ankyrin repeat-containing domain"/>
    <property type="match status" value="1"/>
</dbReference>
<name>A0A8U1EYJ3_SALNM</name>
<protein>
    <submittedName>
        <fullName evidence="6">Photoreceptor ankyrin repeat protein-like</fullName>
    </submittedName>
</protein>
<evidence type="ECO:0000256" key="4">
    <source>
        <dbReference type="SAM" id="MobiDB-lite"/>
    </source>
</evidence>
<organism evidence="5 6">
    <name type="scientific">Salvelinus namaycush</name>
    <name type="common">Lake trout</name>
    <name type="synonym">Salmo namaycush</name>
    <dbReference type="NCBI Taxonomy" id="8040"/>
    <lineage>
        <taxon>Eukaryota</taxon>
        <taxon>Metazoa</taxon>
        <taxon>Chordata</taxon>
        <taxon>Craniata</taxon>
        <taxon>Vertebrata</taxon>
        <taxon>Euteleostomi</taxon>
        <taxon>Actinopterygii</taxon>
        <taxon>Neopterygii</taxon>
        <taxon>Teleostei</taxon>
        <taxon>Protacanthopterygii</taxon>
        <taxon>Salmoniformes</taxon>
        <taxon>Salmonidae</taxon>
        <taxon>Salmoninae</taxon>
        <taxon>Salvelinus</taxon>
    </lineage>
</organism>
<dbReference type="Proteomes" id="UP000808372">
    <property type="component" value="Chromosome 16"/>
</dbReference>
<dbReference type="PROSITE" id="PS50297">
    <property type="entry name" value="ANK_REP_REGION"/>
    <property type="match status" value="1"/>
</dbReference>
<dbReference type="InterPro" id="IPR036770">
    <property type="entry name" value="Ankyrin_rpt-contain_sf"/>
</dbReference>
<feature type="compositionally biased region" description="Basic residues" evidence="4">
    <location>
        <begin position="416"/>
        <end position="426"/>
    </location>
</feature>